<comment type="subcellular location">
    <subcellularLocation>
        <location evidence="1">Membrane</location>
        <topology evidence="1">Multi-pass membrane protein</topology>
    </subcellularLocation>
</comment>
<feature type="transmembrane region" description="Helical" evidence="6">
    <location>
        <begin position="389"/>
        <end position="411"/>
    </location>
</feature>
<evidence type="ECO:0000313" key="7">
    <source>
        <dbReference type="EMBL" id="GIO66181.1"/>
    </source>
</evidence>
<feature type="transmembrane region" description="Helical" evidence="6">
    <location>
        <begin position="579"/>
        <end position="600"/>
    </location>
</feature>
<keyword evidence="8" id="KW-1185">Reference proteome</keyword>
<evidence type="ECO:0000256" key="6">
    <source>
        <dbReference type="SAM" id="Phobius"/>
    </source>
</evidence>
<dbReference type="Proteomes" id="UP000680638">
    <property type="component" value="Unassembled WGS sequence"/>
</dbReference>
<gene>
    <name evidence="7" type="ORF">J21TS3_10020</name>
</gene>
<organism evidence="7 8">
    <name type="scientific">Paenibacillus cookii</name>
    <dbReference type="NCBI Taxonomy" id="157839"/>
    <lineage>
        <taxon>Bacteria</taxon>
        <taxon>Bacillati</taxon>
        <taxon>Bacillota</taxon>
        <taxon>Bacilli</taxon>
        <taxon>Bacillales</taxon>
        <taxon>Paenibacillaceae</taxon>
        <taxon>Paenibacillus</taxon>
    </lineage>
</organism>
<keyword evidence="3 6" id="KW-0812">Transmembrane</keyword>
<feature type="transmembrane region" description="Helical" evidence="6">
    <location>
        <begin position="423"/>
        <end position="443"/>
    </location>
</feature>
<feature type="transmembrane region" description="Helical" evidence="6">
    <location>
        <begin position="532"/>
        <end position="550"/>
    </location>
</feature>
<evidence type="ECO:0000256" key="2">
    <source>
        <dbReference type="ARBA" id="ARBA00008333"/>
    </source>
</evidence>
<dbReference type="RefSeq" id="WP_212948069.1">
    <property type="nucleotide sequence ID" value="NZ_BORW01000003.1"/>
</dbReference>
<reference evidence="7 8" key="1">
    <citation type="submission" date="2021-03" db="EMBL/GenBank/DDBJ databases">
        <title>Antimicrobial resistance genes in bacteria isolated from Japanese honey, and their potential for conferring macrolide and lincosamide resistance in the American foulbrood pathogen Paenibacillus larvae.</title>
        <authorList>
            <person name="Okamoto M."/>
            <person name="Kumagai M."/>
            <person name="Kanamori H."/>
            <person name="Takamatsu D."/>
        </authorList>
    </citation>
    <scope>NUCLEOTIDE SEQUENCE [LARGE SCALE GENOMIC DNA]</scope>
    <source>
        <strain evidence="7 8">J21TS3</strain>
    </source>
</reference>
<dbReference type="PANTHER" id="PTHR31632:SF2">
    <property type="entry name" value="PLASMA MEMBRANE IRON PERMEASE"/>
    <property type="match status" value="1"/>
</dbReference>
<evidence type="ECO:0000256" key="4">
    <source>
        <dbReference type="ARBA" id="ARBA00022989"/>
    </source>
</evidence>
<accession>A0ABQ4LTV7</accession>
<evidence type="ECO:0000256" key="3">
    <source>
        <dbReference type="ARBA" id="ARBA00022692"/>
    </source>
</evidence>
<comment type="similarity">
    <text evidence="2">Belongs to the oxidase-dependent Fe transporter (OFeT) (TC 9.A.10.1) family.</text>
</comment>
<name>A0ABQ4LTV7_9BACL</name>
<proteinExistence type="inferred from homology"/>
<keyword evidence="5 6" id="KW-0472">Membrane</keyword>
<evidence type="ECO:0000256" key="1">
    <source>
        <dbReference type="ARBA" id="ARBA00004141"/>
    </source>
</evidence>
<feature type="transmembrane region" description="Helical" evidence="6">
    <location>
        <begin position="356"/>
        <end position="377"/>
    </location>
</feature>
<dbReference type="EMBL" id="BORW01000003">
    <property type="protein sequence ID" value="GIO66181.1"/>
    <property type="molecule type" value="Genomic_DNA"/>
</dbReference>
<dbReference type="PANTHER" id="PTHR31632">
    <property type="entry name" value="IRON TRANSPORTER FTH1"/>
    <property type="match status" value="1"/>
</dbReference>
<protein>
    <recommendedName>
        <fullName evidence="9">Iron permease</fullName>
    </recommendedName>
</protein>
<dbReference type="InterPro" id="IPR004923">
    <property type="entry name" value="FTR1/Fip1/EfeU"/>
</dbReference>
<comment type="caution">
    <text evidence="7">The sequence shown here is derived from an EMBL/GenBank/DDBJ whole genome shotgun (WGS) entry which is preliminary data.</text>
</comment>
<evidence type="ECO:0000313" key="8">
    <source>
        <dbReference type="Proteomes" id="UP000680638"/>
    </source>
</evidence>
<feature type="transmembrane region" description="Helical" evidence="6">
    <location>
        <begin position="501"/>
        <end position="525"/>
    </location>
</feature>
<keyword evidence="4 6" id="KW-1133">Transmembrane helix</keyword>
<sequence length="618" mass="66642">MRSIRHDDQTNIKRSRRSKPGMTAILALAILMFFHLAADPAFAETGQTSSLDRLLPAVGSALVESGQQQWKEAAADLEQFKTDWTALKQNGGKDLAGQTARVDAALAEAESKLRQEDAGAKQALSALAKAVNAYVEAASGQRQGGRQTSGGAESAAKLLPFAKESLAAMEQKDWAKAKSSYQNIVDAWPKSETPIRSDNFAVYGQLETQISLVRIALQADPVREDQAVQQMNKLVALLTDYANGKVQLAGDDNESIHSLSDLLGVLETARKQTADGQSAQAADSMNQFIASWPAVEGEVRVSSPSLYTQVENQMSEVSGYLLSTPPRSQEALQIIEDMQSSLAEVAGSHSYTAWDAALVLLREGLEAILVIAALLSYLKRSGHAEGRKFIWSGAGTGLALSLLLAGVLTYTISKAASGSARELIEGITGLVAVVMMITVGQWLHNKSNTKAWNRYVGKQMDQALAKGSLWSLFAVALLAIVREGAETTIFYVGMAPSMPMFQLILGVVIALAILAVLGYAIIALSAALPIRAFFLVATLLIYYLVFRFLGDSIHSLQVAGRLAAHSDPSLPSVSWLGMYPTWETFIPQMVVLAYIIWQVLRQEIGRSKKSRVSAGNVQ</sequence>
<dbReference type="Pfam" id="PF03239">
    <property type="entry name" value="FTR1"/>
    <property type="match status" value="1"/>
</dbReference>
<feature type="transmembrane region" description="Helical" evidence="6">
    <location>
        <begin position="463"/>
        <end position="481"/>
    </location>
</feature>
<evidence type="ECO:0008006" key="9">
    <source>
        <dbReference type="Google" id="ProtNLM"/>
    </source>
</evidence>
<evidence type="ECO:0000256" key="5">
    <source>
        <dbReference type="ARBA" id="ARBA00023136"/>
    </source>
</evidence>